<comment type="similarity">
    <text evidence="1">Belongs to the sigma-70 factor family. ECF subfamily.</text>
</comment>
<gene>
    <name evidence="7" type="ORF">T190423A01A_40188</name>
</gene>
<evidence type="ECO:0000259" key="5">
    <source>
        <dbReference type="Pfam" id="PF04542"/>
    </source>
</evidence>
<dbReference type="InterPro" id="IPR013249">
    <property type="entry name" value="RNA_pol_sigma70_r4_t2"/>
</dbReference>
<dbReference type="NCBIfam" id="TIGR02937">
    <property type="entry name" value="sigma70-ECF"/>
    <property type="match status" value="1"/>
</dbReference>
<dbReference type="PANTHER" id="PTHR43133">
    <property type="entry name" value="RNA POLYMERASE ECF-TYPE SIGMA FACTO"/>
    <property type="match status" value="1"/>
</dbReference>
<name>A0ABM9PDK8_9FLAO</name>
<keyword evidence="2" id="KW-0805">Transcription regulation</keyword>
<dbReference type="Gene3D" id="1.10.10.10">
    <property type="entry name" value="Winged helix-like DNA-binding domain superfamily/Winged helix DNA-binding domain"/>
    <property type="match status" value="1"/>
</dbReference>
<dbReference type="InterPro" id="IPR014284">
    <property type="entry name" value="RNA_pol_sigma-70_dom"/>
</dbReference>
<dbReference type="InterPro" id="IPR013325">
    <property type="entry name" value="RNA_pol_sigma_r2"/>
</dbReference>
<proteinExistence type="inferred from homology"/>
<sequence length="187" mass="21817">MKIKYFKIIPISCNNFNSKITYQENTILSNDFYTSSILPHSGIIIKICRAYTDSQEDFEDFYQEACLQIWKSRNAFQNKSKWSTWIYRITLNVCLTLSKKNNKKRFSAEHISDVSEENRAFENENLNLLYEAIKQLSEVDRAIILLHLEENPYKEIAAIIGTSANNIAVKINRIKKQLKILLDGKIN</sequence>
<dbReference type="InterPro" id="IPR039425">
    <property type="entry name" value="RNA_pol_sigma-70-like"/>
</dbReference>
<evidence type="ECO:0000256" key="4">
    <source>
        <dbReference type="ARBA" id="ARBA00023163"/>
    </source>
</evidence>
<dbReference type="SUPFAM" id="SSF88946">
    <property type="entry name" value="Sigma2 domain of RNA polymerase sigma factors"/>
    <property type="match status" value="1"/>
</dbReference>
<evidence type="ECO:0000256" key="1">
    <source>
        <dbReference type="ARBA" id="ARBA00010641"/>
    </source>
</evidence>
<keyword evidence="4" id="KW-0804">Transcription</keyword>
<accession>A0ABM9PDK8</accession>
<evidence type="ECO:0000313" key="7">
    <source>
        <dbReference type="EMBL" id="CAL2103595.1"/>
    </source>
</evidence>
<comment type="caution">
    <text evidence="7">The sequence shown here is derived from an EMBL/GenBank/DDBJ whole genome shotgun (WGS) entry which is preliminary data.</text>
</comment>
<keyword evidence="3" id="KW-0731">Sigma factor</keyword>
<reference evidence="7 8" key="1">
    <citation type="submission" date="2024-05" db="EMBL/GenBank/DDBJ databases">
        <authorList>
            <person name="Duchaud E."/>
        </authorList>
    </citation>
    <scope>NUCLEOTIDE SEQUENCE [LARGE SCALE GENOMIC DNA]</scope>
    <source>
        <strain evidence="7">Ena-SAMPLE-TAB-13-05-2024-13:56:06:370-140308</strain>
    </source>
</reference>
<dbReference type="PANTHER" id="PTHR43133:SF45">
    <property type="entry name" value="RNA POLYMERASE ECF-TYPE SIGMA FACTOR"/>
    <property type="match status" value="1"/>
</dbReference>
<evidence type="ECO:0000256" key="2">
    <source>
        <dbReference type="ARBA" id="ARBA00023015"/>
    </source>
</evidence>
<evidence type="ECO:0000259" key="6">
    <source>
        <dbReference type="Pfam" id="PF08281"/>
    </source>
</evidence>
<dbReference type="Pfam" id="PF08281">
    <property type="entry name" value="Sigma70_r4_2"/>
    <property type="match status" value="1"/>
</dbReference>
<dbReference type="Gene3D" id="1.10.1740.10">
    <property type="match status" value="1"/>
</dbReference>
<dbReference type="SUPFAM" id="SSF88659">
    <property type="entry name" value="Sigma3 and sigma4 domains of RNA polymerase sigma factors"/>
    <property type="match status" value="1"/>
</dbReference>
<dbReference type="InterPro" id="IPR013324">
    <property type="entry name" value="RNA_pol_sigma_r3/r4-like"/>
</dbReference>
<dbReference type="Pfam" id="PF04542">
    <property type="entry name" value="Sigma70_r2"/>
    <property type="match status" value="1"/>
</dbReference>
<dbReference type="Proteomes" id="UP001497527">
    <property type="component" value="Unassembled WGS sequence"/>
</dbReference>
<evidence type="ECO:0000313" key="8">
    <source>
        <dbReference type="Proteomes" id="UP001497527"/>
    </source>
</evidence>
<protein>
    <submittedName>
        <fullName evidence="7">RNA polymerase sigma-70 factor, ECF subfamily</fullName>
    </submittedName>
</protein>
<organism evidence="7 8">
    <name type="scientific">Tenacibaculum polynesiense</name>
    <dbReference type="NCBI Taxonomy" id="3137857"/>
    <lineage>
        <taxon>Bacteria</taxon>
        <taxon>Pseudomonadati</taxon>
        <taxon>Bacteroidota</taxon>
        <taxon>Flavobacteriia</taxon>
        <taxon>Flavobacteriales</taxon>
        <taxon>Flavobacteriaceae</taxon>
        <taxon>Tenacibaculum</taxon>
    </lineage>
</organism>
<dbReference type="InterPro" id="IPR007627">
    <property type="entry name" value="RNA_pol_sigma70_r2"/>
</dbReference>
<feature type="domain" description="RNA polymerase sigma factor 70 region 4 type 2" evidence="6">
    <location>
        <begin position="127"/>
        <end position="178"/>
    </location>
</feature>
<evidence type="ECO:0000256" key="3">
    <source>
        <dbReference type="ARBA" id="ARBA00023082"/>
    </source>
</evidence>
<dbReference type="InterPro" id="IPR036388">
    <property type="entry name" value="WH-like_DNA-bd_sf"/>
</dbReference>
<feature type="domain" description="RNA polymerase sigma-70 region 2" evidence="5">
    <location>
        <begin position="40"/>
        <end position="102"/>
    </location>
</feature>
<dbReference type="EMBL" id="CAXJIO010000013">
    <property type="protein sequence ID" value="CAL2103595.1"/>
    <property type="molecule type" value="Genomic_DNA"/>
</dbReference>
<keyword evidence="8" id="KW-1185">Reference proteome</keyword>